<name>A0A317CS15_9ACTN</name>
<evidence type="ECO:0000256" key="1">
    <source>
        <dbReference type="ARBA" id="ARBA00023002"/>
    </source>
</evidence>
<dbReference type="OrthoDB" id="9768793at2"/>
<dbReference type="AlphaFoldDB" id="A0A317CS15"/>
<evidence type="ECO:0000313" key="5">
    <source>
        <dbReference type="Proteomes" id="UP000245410"/>
    </source>
</evidence>
<keyword evidence="1" id="KW-0560">Oxidoreductase</keyword>
<proteinExistence type="predicted"/>
<dbReference type="InterPro" id="IPR050791">
    <property type="entry name" value="Aldo-Keto_reductase"/>
</dbReference>
<dbReference type="Pfam" id="PF00248">
    <property type="entry name" value="Aldo_ket_red"/>
    <property type="match status" value="1"/>
</dbReference>
<dbReference type="Gene3D" id="3.20.20.100">
    <property type="entry name" value="NADP-dependent oxidoreductase domain"/>
    <property type="match status" value="1"/>
</dbReference>
<feature type="compositionally biased region" description="Low complexity" evidence="2">
    <location>
        <begin position="46"/>
        <end position="55"/>
    </location>
</feature>
<dbReference type="EMBL" id="QGKR01000351">
    <property type="protein sequence ID" value="PWR04950.1"/>
    <property type="molecule type" value="Genomic_DNA"/>
</dbReference>
<dbReference type="InterPro" id="IPR036812">
    <property type="entry name" value="NAD(P)_OxRdtase_dom_sf"/>
</dbReference>
<reference evidence="4 5" key="1">
    <citation type="submission" date="2018-05" db="EMBL/GenBank/DDBJ databases">
        <title>Micromonospora atacamensis sp. nov., a novel actinobacteria isolated from high altitude Atacama Desert soil.</title>
        <authorList>
            <person name="Carro L."/>
            <person name="Golinska P."/>
            <person name="Klenk H.-P."/>
            <person name="Goodfellow M."/>
        </authorList>
    </citation>
    <scope>NUCLEOTIDE SEQUENCE [LARGE SCALE GENOMIC DNA]</scope>
    <source>
        <strain evidence="4 5">5R2A7</strain>
    </source>
</reference>
<dbReference type="PANTHER" id="PTHR43625">
    <property type="entry name" value="AFLATOXIN B1 ALDEHYDE REDUCTASE"/>
    <property type="match status" value="1"/>
</dbReference>
<keyword evidence="5" id="KW-1185">Reference proteome</keyword>
<dbReference type="SUPFAM" id="SSF51430">
    <property type="entry name" value="NAD(P)-linked oxidoreductase"/>
    <property type="match status" value="1"/>
</dbReference>
<gene>
    <name evidence="4" type="ORF">DKT68_29525</name>
</gene>
<comment type="caution">
    <text evidence="4">The sequence shown here is derived from an EMBL/GenBank/DDBJ whole genome shotgun (WGS) entry which is preliminary data.</text>
</comment>
<protein>
    <recommendedName>
        <fullName evidence="3">NADP-dependent oxidoreductase domain-containing protein</fullName>
    </recommendedName>
</protein>
<feature type="domain" description="NADP-dependent oxidoreductase" evidence="3">
    <location>
        <begin position="112"/>
        <end position="194"/>
    </location>
</feature>
<sequence>MRGPVHAEGDFCFHIRPPPASPTSSVTSHYPVRPVLFRNMRMLGPLSPPSSSGDPVRVGSPGGLGWRPVHRGRSGRGPLSSAMPLRRPRRLGVRGAQRPRADRRQPGAAFRVQGTVPRFQGENLRANLALVDALGQVAQSIDATVAQVAIAWVASRGPDLVPLVGARSRDRLAESVAAADLVLNEHHLAAIEAAVPAGSAAGNRYPSQHMAKLDSERDHRYHERRTTRMFKVVAITGAGTGMGRLTARNLR</sequence>
<accession>A0A317CS15</accession>
<dbReference type="Proteomes" id="UP000245410">
    <property type="component" value="Unassembled WGS sequence"/>
</dbReference>
<dbReference type="GO" id="GO:0016491">
    <property type="term" value="F:oxidoreductase activity"/>
    <property type="evidence" value="ECO:0007669"/>
    <property type="project" value="UniProtKB-KW"/>
</dbReference>
<evidence type="ECO:0000259" key="3">
    <source>
        <dbReference type="Pfam" id="PF00248"/>
    </source>
</evidence>
<organism evidence="4 5">
    <name type="scientific">Micromonospora acroterricola</name>
    <dbReference type="NCBI Taxonomy" id="2202421"/>
    <lineage>
        <taxon>Bacteria</taxon>
        <taxon>Bacillati</taxon>
        <taxon>Actinomycetota</taxon>
        <taxon>Actinomycetes</taxon>
        <taxon>Micromonosporales</taxon>
        <taxon>Micromonosporaceae</taxon>
        <taxon>Micromonospora</taxon>
    </lineage>
</organism>
<dbReference type="InterPro" id="IPR023210">
    <property type="entry name" value="NADP_OxRdtase_dom"/>
</dbReference>
<feature type="region of interest" description="Disordered" evidence="2">
    <location>
        <begin position="46"/>
        <end position="106"/>
    </location>
</feature>
<dbReference type="GO" id="GO:0005737">
    <property type="term" value="C:cytoplasm"/>
    <property type="evidence" value="ECO:0007669"/>
    <property type="project" value="TreeGrafter"/>
</dbReference>
<dbReference type="PANTHER" id="PTHR43625:SF40">
    <property type="entry name" value="ALDO-KETO REDUCTASE YAKC [NADP(+)]"/>
    <property type="match status" value="1"/>
</dbReference>
<evidence type="ECO:0000256" key="2">
    <source>
        <dbReference type="SAM" id="MobiDB-lite"/>
    </source>
</evidence>
<evidence type="ECO:0000313" key="4">
    <source>
        <dbReference type="EMBL" id="PWR04950.1"/>
    </source>
</evidence>